<dbReference type="SUPFAM" id="SSF52172">
    <property type="entry name" value="CheY-like"/>
    <property type="match status" value="1"/>
</dbReference>
<evidence type="ECO:0000256" key="1">
    <source>
        <dbReference type="ARBA" id="ARBA00004496"/>
    </source>
</evidence>
<evidence type="ECO:0000256" key="6">
    <source>
        <dbReference type="ARBA" id="ARBA00023015"/>
    </source>
</evidence>
<proteinExistence type="predicted"/>
<dbReference type="CDD" id="cd17536">
    <property type="entry name" value="REC_YesN-like"/>
    <property type="match status" value="1"/>
</dbReference>
<evidence type="ECO:0000256" key="11">
    <source>
        <dbReference type="SAM" id="Coils"/>
    </source>
</evidence>
<keyword evidence="7" id="KW-0238">DNA-binding</keyword>
<sequence length="540" mass="61670">MYRILLVDDEILVRDAIRENIDWGAMDCQLVGDCENGRQAMEFVTEHPVDIVLTDICMPYMDGMELSKFLHEKYPDIFIVIFSGFGEFEYAQKAIQYGVSEYLLKPVTAMELREVIGRVKEKIDEKRGAREQMDSLLRTSEDYRDNALMIRSGAIEGLVSCTRDIQESLYQLERLGIHLDAQSYKVAILDLDAYSQLFQIEADQRQESQLMTFVLFNISDEIVSRENAGIAYQEGSSRVCVLFTGEKNKEFESRIQAVCKEIQEKAGEAIGMGVSVGIGGWVRSLTELHFSHEQAQKGIECRYLLGGNLLINMEDEKEQESGLSIQVFLEDLAEGMKTGEWNLVQSNLDQIVQLIQKARVGKTRACGYLQQIIRTIGLCLGSVTGDHKKELKQRESLQAKIPEQRTFQEAVTLVEEYAKKSFEELQMMNSSSGHRQAALAMDYIKTRYMQPDLNLNQICSYLNISTSYFSTIFKELTGETFIEVLGRLRIEKAMELLESTTLKNYEIAEKVGFADPHYFGICFKKMTGKTPTEYAREKRR</sequence>
<evidence type="ECO:0000256" key="4">
    <source>
        <dbReference type="ARBA" id="ARBA00022553"/>
    </source>
</evidence>
<accession>A0ABT2TNQ7</accession>
<evidence type="ECO:0000313" key="14">
    <source>
        <dbReference type="EMBL" id="MCU6763865.1"/>
    </source>
</evidence>
<keyword evidence="15" id="KW-1185">Reference proteome</keyword>
<dbReference type="Gene3D" id="3.40.50.2300">
    <property type="match status" value="1"/>
</dbReference>
<dbReference type="InterPro" id="IPR051552">
    <property type="entry name" value="HptR"/>
</dbReference>
<dbReference type="Proteomes" id="UP001652409">
    <property type="component" value="Unassembled WGS sequence"/>
</dbReference>
<evidence type="ECO:0000256" key="10">
    <source>
        <dbReference type="PROSITE-ProRule" id="PRU00169"/>
    </source>
</evidence>
<feature type="domain" description="Response regulatory" evidence="13">
    <location>
        <begin position="3"/>
        <end position="120"/>
    </location>
</feature>
<dbReference type="Gene3D" id="1.10.10.60">
    <property type="entry name" value="Homeodomain-like"/>
    <property type="match status" value="2"/>
</dbReference>
<feature type="modified residue" description="4-aspartylphosphate" evidence="10">
    <location>
        <position position="55"/>
    </location>
</feature>
<keyword evidence="3" id="KW-0963">Cytoplasm</keyword>
<feature type="coiled-coil region" evidence="11">
    <location>
        <begin position="119"/>
        <end position="146"/>
    </location>
</feature>
<dbReference type="RefSeq" id="WP_158420058.1">
    <property type="nucleotide sequence ID" value="NZ_JAOQJL010000001.1"/>
</dbReference>
<feature type="domain" description="HTH araC/xylS-type" evidence="12">
    <location>
        <begin position="438"/>
        <end position="537"/>
    </location>
</feature>
<evidence type="ECO:0000256" key="8">
    <source>
        <dbReference type="ARBA" id="ARBA00023163"/>
    </source>
</evidence>
<dbReference type="EMBL" id="JAOQJL010000001">
    <property type="protein sequence ID" value="MCU6763865.1"/>
    <property type="molecule type" value="Genomic_DNA"/>
</dbReference>
<evidence type="ECO:0000256" key="7">
    <source>
        <dbReference type="ARBA" id="ARBA00023125"/>
    </source>
</evidence>
<dbReference type="InterPro" id="IPR011006">
    <property type="entry name" value="CheY-like_superfamily"/>
</dbReference>
<dbReference type="InterPro" id="IPR018060">
    <property type="entry name" value="HTH_AraC"/>
</dbReference>
<protein>
    <recommendedName>
        <fullName evidence="2">Stage 0 sporulation protein A homolog</fullName>
    </recommendedName>
</protein>
<dbReference type="Pfam" id="PF12833">
    <property type="entry name" value="HTH_18"/>
    <property type="match status" value="1"/>
</dbReference>
<evidence type="ECO:0000256" key="3">
    <source>
        <dbReference type="ARBA" id="ARBA00022490"/>
    </source>
</evidence>
<dbReference type="InterPro" id="IPR041522">
    <property type="entry name" value="CdaR_GGDEF"/>
</dbReference>
<keyword evidence="8" id="KW-0804">Transcription</keyword>
<dbReference type="PROSITE" id="PS01124">
    <property type="entry name" value="HTH_ARAC_FAMILY_2"/>
    <property type="match status" value="1"/>
</dbReference>
<evidence type="ECO:0000259" key="12">
    <source>
        <dbReference type="PROSITE" id="PS01124"/>
    </source>
</evidence>
<dbReference type="SMART" id="SM00448">
    <property type="entry name" value="REC"/>
    <property type="match status" value="1"/>
</dbReference>
<comment type="function">
    <text evidence="9">May play the central regulatory role in sporulation. It may be an element of the effector pathway responsible for the activation of sporulation genes in response to nutritional stress. Spo0A may act in concert with spo0H (a sigma factor) to control the expression of some genes that are critical to the sporulation process.</text>
</comment>
<evidence type="ECO:0000256" key="2">
    <source>
        <dbReference type="ARBA" id="ARBA00018672"/>
    </source>
</evidence>
<gene>
    <name evidence="14" type="ORF">OCV61_00365</name>
</gene>
<comment type="subcellular location">
    <subcellularLocation>
        <location evidence="1">Cytoplasm</location>
    </subcellularLocation>
</comment>
<keyword evidence="11" id="KW-0175">Coiled coil</keyword>
<reference evidence="14 15" key="1">
    <citation type="journal article" date="2021" name="ISME Commun">
        <title>Automated analysis of genomic sequences facilitates high-throughput and comprehensive description of bacteria.</title>
        <authorList>
            <person name="Hitch T.C.A."/>
        </authorList>
    </citation>
    <scope>NUCLEOTIDE SEQUENCE [LARGE SCALE GENOMIC DNA]</scope>
    <source>
        <strain evidence="14 15">Sanger_23</strain>
    </source>
</reference>
<dbReference type="SUPFAM" id="SSF46689">
    <property type="entry name" value="Homeodomain-like"/>
    <property type="match status" value="1"/>
</dbReference>
<keyword evidence="5" id="KW-0902">Two-component regulatory system</keyword>
<evidence type="ECO:0000256" key="5">
    <source>
        <dbReference type="ARBA" id="ARBA00023012"/>
    </source>
</evidence>
<keyword evidence="4 10" id="KW-0597">Phosphoprotein</keyword>
<dbReference type="SMART" id="SM00342">
    <property type="entry name" value="HTH_ARAC"/>
    <property type="match status" value="1"/>
</dbReference>
<organism evidence="14 15">
    <name type="scientific">Blautia ammoniilytica</name>
    <dbReference type="NCBI Taxonomy" id="2981782"/>
    <lineage>
        <taxon>Bacteria</taxon>
        <taxon>Bacillati</taxon>
        <taxon>Bacillota</taxon>
        <taxon>Clostridia</taxon>
        <taxon>Lachnospirales</taxon>
        <taxon>Lachnospiraceae</taxon>
        <taxon>Blautia</taxon>
    </lineage>
</organism>
<dbReference type="PROSITE" id="PS50110">
    <property type="entry name" value="RESPONSE_REGULATORY"/>
    <property type="match status" value="1"/>
</dbReference>
<dbReference type="InterPro" id="IPR009057">
    <property type="entry name" value="Homeodomain-like_sf"/>
</dbReference>
<dbReference type="PANTHER" id="PTHR42713:SF3">
    <property type="entry name" value="TRANSCRIPTIONAL REGULATORY PROTEIN HPTR"/>
    <property type="match status" value="1"/>
</dbReference>
<dbReference type="PANTHER" id="PTHR42713">
    <property type="entry name" value="HISTIDINE KINASE-RELATED"/>
    <property type="match status" value="1"/>
</dbReference>
<dbReference type="Pfam" id="PF00072">
    <property type="entry name" value="Response_reg"/>
    <property type="match status" value="1"/>
</dbReference>
<comment type="caution">
    <text evidence="14">The sequence shown here is derived from an EMBL/GenBank/DDBJ whole genome shotgun (WGS) entry which is preliminary data.</text>
</comment>
<name>A0ABT2TNQ7_9FIRM</name>
<evidence type="ECO:0000256" key="9">
    <source>
        <dbReference type="ARBA" id="ARBA00024867"/>
    </source>
</evidence>
<evidence type="ECO:0000259" key="13">
    <source>
        <dbReference type="PROSITE" id="PS50110"/>
    </source>
</evidence>
<dbReference type="InterPro" id="IPR001789">
    <property type="entry name" value="Sig_transdc_resp-reg_receiver"/>
</dbReference>
<evidence type="ECO:0000313" key="15">
    <source>
        <dbReference type="Proteomes" id="UP001652409"/>
    </source>
</evidence>
<keyword evidence="6" id="KW-0805">Transcription regulation</keyword>
<dbReference type="Pfam" id="PF17853">
    <property type="entry name" value="GGDEF_2"/>
    <property type="match status" value="1"/>
</dbReference>